<dbReference type="Proteomes" id="UP000238042">
    <property type="component" value="Unassembled WGS sequence"/>
</dbReference>
<dbReference type="Gene3D" id="3.30.565.10">
    <property type="entry name" value="Histidine kinase-like ATPase, C-terminal domain"/>
    <property type="match status" value="1"/>
</dbReference>
<evidence type="ECO:0000259" key="15">
    <source>
        <dbReference type="PROSITE" id="PS50109"/>
    </source>
</evidence>
<dbReference type="InterPro" id="IPR005467">
    <property type="entry name" value="His_kinase_dom"/>
</dbReference>
<evidence type="ECO:0000256" key="8">
    <source>
        <dbReference type="ARBA" id="ARBA00022741"/>
    </source>
</evidence>
<keyword evidence="12" id="KW-0902">Two-component regulatory system</keyword>
<evidence type="ECO:0000256" key="13">
    <source>
        <dbReference type="ARBA" id="ARBA00023136"/>
    </source>
</evidence>
<dbReference type="Gene3D" id="1.10.287.130">
    <property type="match status" value="1"/>
</dbReference>
<keyword evidence="9" id="KW-0418">Kinase</keyword>
<evidence type="ECO:0000256" key="7">
    <source>
        <dbReference type="ARBA" id="ARBA00022692"/>
    </source>
</evidence>
<feature type="transmembrane region" description="Helical" evidence="14">
    <location>
        <begin position="6"/>
        <end position="27"/>
    </location>
</feature>
<dbReference type="RefSeq" id="WP_105247308.1">
    <property type="nucleotide sequence ID" value="NZ_PSZM01000043.1"/>
</dbReference>
<evidence type="ECO:0000256" key="11">
    <source>
        <dbReference type="ARBA" id="ARBA00022989"/>
    </source>
</evidence>
<feature type="transmembrane region" description="Helical" evidence="14">
    <location>
        <begin position="158"/>
        <end position="178"/>
    </location>
</feature>
<keyword evidence="18" id="KW-1185">Reference proteome</keyword>
<dbReference type="InterPro" id="IPR003594">
    <property type="entry name" value="HATPase_dom"/>
</dbReference>
<evidence type="ECO:0000256" key="12">
    <source>
        <dbReference type="ARBA" id="ARBA00023012"/>
    </source>
</evidence>
<keyword evidence="10" id="KW-0067">ATP-binding</keyword>
<evidence type="ECO:0000256" key="9">
    <source>
        <dbReference type="ARBA" id="ARBA00022777"/>
    </source>
</evidence>
<evidence type="ECO:0000256" key="14">
    <source>
        <dbReference type="SAM" id="Phobius"/>
    </source>
</evidence>
<dbReference type="CDD" id="cd06225">
    <property type="entry name" value="HAMP"/>
    <property type="match status" value="1"/>
</dbReference>
<comment type="caution">
    <text evidence="17">The sequence shown here is derived from an EMBL/GenBank/DDBJ whole genome shotgun (WGS) entry which is preliminary data.</text>
</comment>
<dbReference type="SMART" id="SM00387">
    <property type="entry name" value="HATPase_c"/>
    <property type="match status" value="1"/>
</dbReference>
<evidence type="ECO:0000256" key="3">
    <source>
        <dbReference type="ARBA" id="ARBA00012438"/>
    </source>
</evidence>
<evidence type="ECO:0000259" key="16">
    <source>
        <dbReference type="PROSITE" id="PS50885"/>
    </source>
</evidence>
<dbReference type="Pfam" id="PF00672">
    <property type="entry name" value="HAMP"/>
    <property type="match status" value="1"/>
</dbReference>
<evidence type="ECO:0000256" key="10">
    <source>
        <dbReference type="ARBA" id="ARBA00022840"/>
    </source>
</evidence>
<keyword evidence="4" id="KW-1003">Cell membrane</keyword>
<protein>
    <recommendedName>
        <fullName evidence="3">histidine kinase</fullName>
        <ecNumber evidence="3">2.7.13.3</ecNumber>
    </recommendedName>
</protein>
<comment type="catalytic activity">
    <reaction evidence="1">
        <text>ATP + protein L-histidine = ADP + protein N-phospho-L-histidine.</text>
        <dbReference type="EC" id="2.7.13.3"/>
    </reaction>
</comment>
<keyword evidence="13 14" id="KW-0472">Membrane</keyword>
<dbReference type="InterPro" id="IPR003661">
    <property type="entry name" value="HisK_dim/P_dom"/>
</dbReference>
<dbReference type="CDD" id="cd00082">
    <property type="entry name" value="HisKA"/>
    <property type="match status" value="1"/>
</dbReference>
<evidence type="ECO:0000256" key="5">
    <source>
        <dbReference type="ARBA" id="ARBA00022553"/>
    </source>
</evidence>
<dbReference type="EC" id="2.7.13.3" evidence="3"/>
<dbReference type="InterPro" id="IPR004358">
    <property type="entry name" value="Sig_transdc_His_kin-like_C"/>
</dbReference>
<dbReference type="InterPro" id="IPR036097">
    <property type="entry name" value="HisK_dim/P_sf"/>
</dbReference>
<feature type="domain" description="Histidine kinase" evidence="15">
    <location>
        <begin position="240"/>
        <end position="450"/>
    </location>
</feature>
<keyword evidence="7 14" id="KW-0812">Transmembrane</keyword>
<comment type="subcellular location">
    <subcellularLocation>
        <location evidence="2">Cell membrane</location>
        <topology evidence="2">Multi-pass membrane protein</topology>
    </subcellularLocation>
</comment>
<dbReference type="AlphaFoldDB" id="A0A2S8A901"/>
<dbReference type="PROSITE" id="PS50885">
    <property type="entry name" value="HAMP"/>
    <property type="match status" value="1"/>
</dbReference>
<dbReference type="SUPFAM" id="SSF158472">
    <property type="entry name" value="HAMP domain-like"/>
    <property type="match status" value="1"/>
</dbReference>
<proteinExistence type="predicted"/>
<dbReference type="SMART" id="SM00388">
    <property type="entry name" value="HisKA"/>
    <property type="match status" value="1"/>
</dbReference>
<reference evidence="17 18" key="1">
    <citation type="submission" date="2018-02" db="EMBL/GenBank/DDBJ databases">
        <title>Genome sequences of Apibacter spp., gut symbionts of Asian honey bees.</title>
        <authorList>
            <person name="Kwong W.K."/>
            <person name="Steele M.I."/>
            <person name="Moran N.A."/>
        </authorList>
    </citation>
    <scope>NUCLEOTIDE SEQUENCE [LARGE SCALE GENOMIC DNA]</scope>
    <source>
        <strain evidence="18">wkB301</strain>
    </source>
</reference>
<keyword evidence="6" id="KW-0808">Transferase</keyword>
<dbReference type="Pfam" id="PF02518">
    <property type="entry name" value="HATPase_c"/>
    <property type="match status" value="1"/>
</dbReference>
<feature type="domain" description="HAMP" evidence="16">
    <location>
        <begin position="179"/>
        <end position="232"/>
    </location>
</feature>
<dbReference type="PROSITE" id="PS50109">
    <property type="entry name" value="HIS_KIN"/>
    <property type="match status" value="1"/>
</dbReference>
<dbReference type="Gene3D" id="6.10.340.10">
    <property type="match status" value="1"/>
</dbReference>
<accession>A0A2S8A901</accession>
<evidence type="ECO:0000256" key="2">
    <source>
        <dbReference type="ARBA" id="ARBA00004651"/>
    </source>
</evidence>
<keyword evidence="8" id="KW-0547">Nucleotide-binding</keyword>
<dbReference type="SMART" id="SM00304">
    <property type="entry name" value="HAMP"/>
    <property type="match status" value="1"/>
</dbReference>
<dbReference type="PRINTS" id="PR00344">
    <property type="entry name" value="BCTRLSENSOR"/>
</dbReference>
<dbReference type="GO" id="GO:0005524">
    <property type="term" value="F:ATP binding"/>
    <property type="evidence" value="ECO:0007669"/>
    <property type="project" value="UniProtKB-KW"/>
</dbReference>
<dbReference type="GO" id="GO:0005886">
    <property type="term" value="C:plasma membrane"/>
    <property type="evidence" value="ECO:0007669"/>
    <property type="project" value="UniProtKB-SubCell"/>
</dbReference>
<evidence type="ECO:0000256" key="4">
    <source>
        <dbReference type="ARBA" id="ARBA00022475"/>
    </source>
</evidence>
<dbReference type="PANTHER" id="PTHR45528">
    <property type="entry name" value="SENSOR HISTIDINE KINASE CPXA"/>
    <property type="match status" value="1"/>
</dbReference>
<keyword evidence="5" id="KW-0597">Phosphoprotein</keyword>
<name>A0A2S8A901_9FLAO</name>
<dbReference type="GO" id="GO:0000155">
    <property type="term" value="F:phosphorelay sensor kinase activity"/>
    <property type="evidence" value="ECO:0007669"/>
    <property type="project" value="InterPro"/>
</dbReference>
<sequence>MNFKLQLSLLFVLIYAILISISLSLTYKAFKTFSEEAFFDILEQKAHITLDLLTELKEDDTTIKHIIDKSSLIKTNHEKIYVFDGNNKLIYENGNDINFNITPLLIKKIRKDNKTEFFIQNGFQVCGIGYNYNNKDYVIIVIAKDSFGEVKLKNLKEYIFIPLILTLFLVFIAAYYYIKQIFKPIDKLNTAIQKVTDTNLYQHLEIKSVSRDLNQIAINFNRMLDRLNESFESQKNFNQSASHQLKTPLAIMSSLIKKLNPYSKQEAENIKLLYDENEKMAKLVDYLLLIDRLQGKAPIPFTYFRIDELLFEVSEETEELHDNFALLIDIQSDENDEKNFIYYGNKILLKSAFINLVNNAALYSVDQKITISLKAHKDNIYIEFINTGIYKLDDNIFTPFIRDNKDPSISGNGLGLHIVKTIINFHKGIVSYSFIENTKKHIFCIKLTKT</sequence>
<evidence type="ECO:0000313" key="18">
    <source>
        <dbReference type="Proteomes" id="UP000238042"/>
    </source>
</evidence>
<dbReference type="Pfam" id="PF00512">
    <property type="entry name" value="HisKA"/>
    <property type="match status" value="1"/>
</dbReference>
<evidence type="ECO:0000256" key="1">
    <source>
        <dbReference type="ARBA" id="ARBA00000085"/>
    </source>
</evidence>
<dbReference type="InterPro" id="IPR003660">
    <property type="entry name" value="HAMP_dom"/>
</dbReference>
<dbReference type="SUPFAM" id="SSF55874">
    <property type="entry name" value="ATPase domain of HSP90 chaperone/DNA topoisomerase II/histidine kinase"/>
    <property type="match status" value="1"/>
</dbReference>
<evidence type="ECO:0000256" key="6">
    <source>
        <dbReference type="ARBA" id="ARBA00022679"/>
    </source>
</evidence>
<dbReference type="OrthoDB" id="594725at2"/>
<dbReference type="EMBL" id="PSZM01000043">
    <property type="protein sequence ID" value="PQL91042.1"/>
    <property type="molecule type" value="Genomic_DNA"/>
</dbReference>
<dbReference type="InterPro" id="IPR036890">
    <property type="entry name" value="HATPase_C_sf"/>
</dbReference>
<evidence type="ECO:0000313" key="17">
    <source>
        <dbReference type="EMBL" id="PQL91042.1"/>
    </source>
</evidence>
<dbReference type="PANTHER" id="PTHR45528:SF1">
    <property type="entry name" value="SENSOR HISTIDINE KINASE CPXA"/>
    <property type="match status" value="1"/>
</dbReference>
<dbReference type="InterPro" id="IPR050398">
    <property type="entry name" value="HssS/ArlS-like"/>
</dbReference>
<organism evidence="17 18">
    <name type="scientific">Apibacter adventoris</name>
    <dbReference type="NCBI Taxonomy" id="1679466"/>
    <lineage>
        <taxon>Bacteria</taxon>
        <taxon>Pseudomonadati</taxon>
        <taxon>Bacteroidota</taxon>
        <taxon>Flavobacteriia</taxon>
        <taxon>Flavobacteriales</taxon>
        <taxon>Weeksellaceae</taxon>
        <taxon>Apibacter</taxon>
    </lineage>
</organism>
<dbReference type="SUPFAM" id="SSF47384">
    <property type="entry name" value="Homodimeric domain of signal transducing histidine kinase"/>
    <property type="match status" value="1"/>
</dbReference>
<keyword evidence="11 14" id="KW-1133">Transmembrane helix</keyword>
<gene>
    <name evidence="17" type="ORF">C4S77_09310</name>
</gene>